<proteinExistence type="predicted"/>
<dbReference type="AlphaFoldDB" id="A0A4P9WML8"/>
<organism evidence="1 2">
    <name type="scientific">Blyttiomyces helicus</name>
    <dbReference type="NCBI Taxonomy" id="388810"/>
    <lineage>
        <taxon>Eukaryota</taxon>
        <taxon>Fungi</taxon>
        <taxon>Fungi incertae sedis</taxon>
        <taxon>Chytridiomycota</taxon>
        <taxon>Chytridiomycota incertae sedis</taxon>
        <taxon>Chytridiomycetes</taxon>
        <taxon>Chytridiomycetes incertae sedis</taxon>
        <taxon>Blyttiomyces</taxon>
    </lineage>
</organism>
<evidence type="ECO:0000313" key="1">
    <source>
        <dbReference type="EMBL" id="RKO93475.1"/>
    </source>
</evidence>
<accession>A0A4P9WML8</accession>
<protein>
    <submittedName>
        <fullName evidence="1">Uncharacterized protein</fullName>
    </submittedName>
</protein>
<keyword evidence="2" id="KW-1185">Reference proteome</keyword>
<name>A0A4P9WML8_9FUNG</name>
<sequence length="140" mass="16420">MTVGYKFVNRDLNKSPALQFKKLYFIHLLNYSLPIPAIDKRFVTSVMKLSLPLNYLNLGTVLDYLAIDAITIYENNIKQHYVEYVERLVNSIWGKKQMITLIKKRRNLTSKDLNNKINNLCVQLRKIKNDMLNTKEPKTS</sequence>
<evidence type="ECO:0000313" key="2">
    <source>
        <dbReference type="Proteomes" id="UP000269721"/>
    </source>
</evidence>
<gene>
    <name evidence="1" type="ORF">BDK51DRAFT_25608</name>
</gene>
<dbReference type="Proteomes" id="UP000269721">
    <property type="component" value="Unassembled WGS sequence"/>
</dbReference>
<dbReference type="EMBL" id="KZ994226">
    <property type="protein sequence ID" value="RKO93475.1"/>
    <property type="molecule type" value="Genomic_DNA"/>
</dbReference>
<reference evidence="2" key="1">
    <citation type="journal article" date="2018" name="Nat. Microbiol.">
        <title>Leveraging single-cell genomics to expand the fungal tree of life.</title>
        <authorList>
            <person name="Ahrendt S.R."/>
            <person name="Quandt C.A."/>
            <person name="Ciobanu D."/>
            <person name="Clum A."/>
            <person name="Salamov A."/>
            <person name="Andreopoulos B."/>
            <person name="Cheng J.F."/>
            <person name="Woyke T."/>
            <person name="Pelin A."/>
            <person name="Henrissat B."/>
            <person name="Reynolds N.K."/>
            <person name="Benny G.L."/>
            <person name="Smith M.E."/>
            <person name="James T.Y."/>
            <person name="Grigoriev I.V."/>
        </authorList>
    </citation>
    <scope>NUCLEOTIDE SEQUENCE [LARGE SCALE GENOMIC DNA]</scope>
</reference>